<sequence length="172" mass="19919">MMFQVNDLVVFGNHGICEVKEIGNLRMYEADEERTYYTLKPLYEEHQSAVYTPVDNRKTAIRAAATREEAMDLIDQIPSIEAIWVLDERERECIFKAIMLKSECAGWMQIVKTLYLKKRKRLAEGKKNTAKDDFYFNKAEDLLYGELAAALEVDKDGIKDMVMSRVFSDVTN</sequence>
<name>A0A2S6HTF0_9FIRM</name>
<organism evidence="2 3">
    <name type="scientific">Lacrimispora xylanisolvens</name>
    <dbReference type="NCBI Taxonomy" id="384636"/>
    <lineage>
        <taxon>Bacteria</taxon>
        <taxon>Bacillati</taxon>
        <taxon>Bacillota</taxon>
        <taxon>Clostridia</taxon>
        <taxon>Lachnospirales</taxon>
        <taxon>Lachnospiraceae</taxon>
        <taxon>Lacrimispora</taxon>
    </lineage>
</organism>
<dbReference type="InterPro" id="IPR036101">
    <property type="entry name" value="CarD-like/TRCF_RID_sf"/>
</dbReference>
<dbReference type="Proteomes" id="UP000237749">
    <property type="component" value="Unassembled WGS sequence"/>
</dbReference>
<feature type="domain" description="CarD-like/TRCF RNAP-interacting" evidence="1">
    <location>
        <begin position="3"/>
        <end position="62"/>
    </location>
</feature>
<dbReference type="EMBL" id="PTJA01000005">
    <property type="protein sequence ID" value="PPK81039.1"/>
    <property type="molecule type" value="Genomic_DNA"/>
</dbReference>
<gene>
    <name evidence="2" type="ORF">BXY41_105258</name>
</gene>
<accession>A0A2S6HTF0</accession>
<dbReference type="Gene3D" id="1.20.58.1290">
    <property type="entry name" value="CarD-like, C-terminal domain"/>
    <property type="match status" value="1"/>
</dbReference>
<evidence type="ECO:0000313" key="3">
    <source>
        <dbReference type="Proteomes" id="UP000237749"/>
    </source>
</evidence>
<protein>
    <submittedName>
        <fullName evidence="2">CarD family transcriptional regulator</fullName>
    </submittedName>
</protein>
<reference evidence="2 3" key="1">
    <citation type="submission" date="2018-02" db="EMBL/GenBank/DDBJ databases">
        <title>Genomic Encyclopedia of Archaeal and Bacterial Type Strains, Phase II (KMG-II): from individual species to whole genera.</title>
        <authorList>
            <person name="Goeker M."/>
        </authorList>
    </citation>
    <scope>NUCLEOTIDE SEQUENCE [LARGE SCALE GENOMIC DNA]</scope>
    <source>
        <strain evidence="2 3">DSM 3808</strain>
    </source>
</reference>
<dbReference type="RefSeq" id="WP_242980172.1">
    <property type="nucleotide sequence ID" value="NZ_PTJA01000005.1"/>
</dbReference>
<comment type="caution">
    <text evidence="2">The sequence shown here is derived from an EMBL/GenBank/DDBJ whole genome shotgun (WGS) entry which is preliminary data.</text>
</comment>
<dbReference type="SUPFAM" id="SSF141259">
    <property type="entry name" value="CarD-like"/>
    <property type="match status" value="1"/>
</dbReference>
<dbReference type="Gene3D" id="2.40.10.170">
    <property type="match status" value="1"/>
</dbReference>
<dbReference type="InterPro" id="IPR042215">
    <property type="entry name" value="CarD-like_C"/>
</dbReference>
<evidence type="ECO:0000313" key="2">
    <source>
        <dbReference type="EMBL" id="PPK81039.1"/>
    </source>
</evidence>
<proteinExistence type="predicted"/>
<dbReference type="InterPro" id="IPR003711">
    <property type="entry name" value="CarD-like/TRCF_RID"/>
</dbReference>
<dbReference type="Pfam" id="PF02559">
    <property type="entry name" value="CarD_TRCF_RID"/>
    <property type="match status" value="1"/>
</dbReference>
<keyword evidence="3" id="KW-1185">Reference proteome</keyword>
<dbReference type="AlphaFoldDB" id="A0A2S6HTF0"/>
<evidence type="ECO:0000259" key="1">
    <source>
        <dbReference type="Pfam" id="PF02559"/>
    </source>
</evidence>